<name>A0A8B8NS08_9MYRT</name>
<dbReference type="InterPro" id="IPR056139">
    <property type="entry name" value="DUF7722"/>
</dbReference>
<proteinExistence type="predicted"/>
<feature type="compositionally biased region" description="Low complexity" evidence="1">
    <location>
        <begin position="56"/>
        <end position="65"/>
    </location>
</feature>
<feature type="region of interest" description="Disordered" evidence="1">
    <location>
        <begin position="16"/>
        <end position="65"/>
    </location>
</feature>
<evidence type="ECO:0000259" key="2">
    <source>
        <dbReference type="Pfam" id="PF24847"/>
    </source>
</evidence>
<evidence type="ECO:0000313" key="3">
    <source>
        <dbReference type="Proteomes" id="UP000827889"/>
    </source>
</evidence>
<dbReference type="RefSeq" id="XP_030525307.2">
    <property type="nucleotide sequence ID" value="XM_030669447.2"/>
</dbReference>
<feature type="compositionally biased region" description="Basic and acidic residues" evidence="1">
    <location>
        <begin position="16"/>
        <end position="27"/>
    </location>
</feature>
<dbReference type="PANTHER" id="PTHR33513:SF2">
    <property type="match status" value="1"/>
</dbReference>
<dbReference type="Pfam" id="PF24847">
    <property type="entry name" value="DUF7722"/>
    <property type="match status" value="1"/>
</dbReference>
<protein>
    <submittedName>
        <fullName evidence="4">Uncharacterized protein LOC115737360</fullName>
    </submittedName>
</protein>
<sequence length="121" mass="13578">RLCSAFIQALGIAEETGKAEGKGKADDGYAQTERPAHDQAQWSGKASSKDGEEDPSSSSASATATGFQMPLHYPRYTKADYEKMEEWRLDLLLREYGINYRGSLEEKRAFAIGAFLWHDRR</sequence>
<reference evidence="4" key="2">
    <citation type="submission" date="2025-08" db="UniProtKB">
        <authorList>
            <consortium name="RefSeq"/>
        </authorList>
    </citation>
    <scope>IDENTIFICATION</scope>
    <source>
        <tissue evidence="4">Leaf</tissue>
    </source>
</reference>
<accession>A0A8B8NS08</accession>
<dbReference type="GeneID" id="115737360"/>
<gene>
    <name evidence="4" type="primary">LOC115737360</name>
</gene>
<feature type="domain" description="DUF7722" evidence="2">
    <location>
        <begin position="73"/>
        <end position="118"/>
    </location>
</feature>
<dbReference type="AlphaFoldDB" id="A0A8B8NS08"/>
<feature type="non-terminal residue" evidence="4">
    <location>
        <position position="1"/>
    </location>
</feature>
<dbReference type="Proteomes" id="UP000827889">
    <property type="component" value="Chromosome 2"/>
</dbReference>
<evidence type="ECO:0000256" key="1">
    <source>
        <dbReference type="SAM" id="MobiDB-lite"/>
    </source>
</evidence>
<organism evidence="3 4">
    <name type="scientific">Rhodamnia argentea</name>
    <dbReference type="NCBI Taxonomy" id="178133"/>
    <lineage>
        <taxon>Eukaryota</taxon>
        <taxon>Viridiplantae</taxon>
        <taxon>Streptophyta</taxon>
        <taxon>Embryophyta</taxon>
        <taxon>Tracheophyta</taxon>
        <taxon>Spermatophyta</taxon>
        <taxon>Magnoliopsida</taxon>
        <taxon>eudicotyledons</taxon>
        <taxon>Gunneridae</taxon>
        <taxon>Pentapetalae</taxon>
        <taxon>rosids</taxon>
        <taxon>malvids</taxon>
        <taxon>Myrtales</taxon>
        <taxon>Myrtaceae</taxon>
        <taxon>Myrtoideae</taxon>
        <taxon>Myrteae</taxon>
        <taxon>Australasian group</taxon>
        <taxon>Rhodamnia</taxon>
    </lineage>
</organism>
<reference evidence="3" key="1">
    <citation type="submission" date="2025-05" db="UniProtKB">
        <authorList>
            <consortium name="RefSeq"/>
        </authorList>
    </citation>
    <scope>NUCLEOTIDE SEQUENCE [LARGE SCALE GENOMIC DNA]</scope>
</reference>
<evidence type="ECO:0000313" key="4">
    <source>
        <dbReference type="RefSeq" id="XP_030525307.2"/>
    </source>
</evidence>
<dbReference type="PANTHER" id="PTHR33513">
    <property type="entry name" value="OS06G0523300 PROTEIN"/>
    <property type="match status" value="1"/>
</dbReference>
<dbReference type="KEGG" id="rarg:115737360"/>
<keyword evidence="3" id="KW-1185">Reference proteome</keyword>